<evidence type="ECO:0000259" key="2">
    <source>
        <dbReference type="Pfam" id="PF13490"/>
    </source>
</evidence>
<keyword evidence="1" id="KW-0472">Membrane</keyword>
<evidence type="ECO:0000313" key="4">
    <source>
        <dbReference type="Proteomes" id="UP000285961"/>
    </source>
</evidence>
<feature type="transmembrane region" description="Helical" evidence="1">
    <location>
        <begin position="100"/>
        <end position="119"/>
    </location>
</feature>
<keyword evidence="1" id="KW-0812">Transmembrane</keyword>
<reference evidence="3 4" key="1">
    <citation type="journal article" date="2017" name="ISME J.">
        <title>Energy and carbon metabolisms in a deep terrestrial subsurface fluid microbial community.</title>
        <authorList>
            <person name="Momper L."/>
            <person name="Jungbluth S.P."/>
            <person name="Lee M.D."/>
            <person name="Amend J.P."/>
        </authorList>
    </citation>
    <scope>NUCLEOTIDE SEQUENCE [LARGE SCALE GENOMIC DNA]</scope>
    <source>
        <strain evidence="3">SURF_17</strain>
    </source>
</reference>
<gene>
    <name evidence="3" type="ORF">C4532_05025</name>
</gene>
<feature type="domain" description="Putative zinc-finger" evidence="2">
    <location>
        <begin position="5"/>
        <end position="38"/>
    </location>
</feature>
<proteinExistence type="predicted"/>
<evidence type="ECO:0000256" key="1">
    <source>
        <dbReference type="SAM" id="Phobius"/>
    </source>
</evidence>
<organism evidence="3 4">
    <name type="scientific">Candidatus Abyssobacteria bacterium SURF_17</name>
    <dbReference type="NCBI Taxonomy" id="2093361"/>
    <lineage>
        <taxon>Bacteria</taxon>
        <taxon>Pseudomonadati</taxon>
        <taxon>Candidatus Hydrogenedentota</taxon>
        <taxon>Candidatus Abyssobacteria</taxon>
    </lineage>
</organism>
<protein>
    <submittedName>
        <fullName evidence="3">Zf-HC2 domain-containing protein</fullName>
    </submittedName>
</protein>
<dbReference type="Proteomes" id="UP000285961">
    <property type="component" value="Unassembled WGS sequence"/>
</dbReference>
<accession>A0A419F413</accession>
<dbReference type="InterPro" id="IPR027383">
    <property type="entry name" value="Znf_put"/>
</dbReference>
<comment type="caution">
    <text evidence="3">The sequence shown here is derived from an EMBL/GenBank/DDBJ whole genome shotgun (WGS) entry which is preliminary data.</text>
</comment>
<dbReference type="Pfam" id="PF13490">
    <property type="entry name" value="zf-HC2"/>
    <property type="match status" value="1"/>
</dbReference>
<dbReference type="EMBL" id="QZKI01000033">
    <property type="protein sequence ID" value="RJP73051.1"/>
    <property type="molecule type" value="Genomic_DNA"/>
</dbReference>
<evidence type="ECO:0000313" key="3">
    <source>
        <dbReference type="EMBL" id="RJP73051.1"/>
    </source>
</evidence>
<dbReference type="AlphaFoldDB" id="A0A419F413"/>
<dbReference type="Gene3D" id="1.10.10.1320">
    <property type="entry name" value="Anti-sigma factor, zinc-finger domain"/>
    <property type="match status" value="1"/>
</dbReference>
<name>A0A419F413_9BACT</name>
<keyword evidence="1" id="KW-1133">Transmembrane helix</keyword>
<dbReference type="InterPro" id="IPR041916">
    <property type="entry name" value="Anti_sigma_zinc_sf"/>
</dbReference>
<sequence length="175" mass="19107">MTIRCEDVRKLLERFYDRELKGKQLTAVTAHVQECVNCSKELERIERVGRALKAHYEQVAVSESLSGMWNRVSEAIETPAAAEPLSFREKLLGILRLPKPAWAAVAAVAVAVILVFAYLPGNQDSTFAANDCIIDSVVAENCSIMVYETGNAGMKVIWVMDEGTSGTNNNGGVTS</sequence>